<accession>A0AAX3BAP9</accession>
<gene>
    <name evidence="3" type="ORF">KDW03_07605</name>
</gene>
<dbReference type="GO" id="GO:0016831">
    <property type="term" value="F:carboxy-lyase activity"/>
    <property type="evidence" value="ECO:0007669"/>
    <property type="project" value="InterPro"/>
</dbReference>
<dbReference type="Proteomes" id="UP001056539">
    <property type="component" value="Chromosome"/>
</dbReference>
<protein>
    <submittedName>
        <fullName evidence="3">Amidohydrolase family protein</fullName>
    </submittedName>
</protein>
<organism evidence="3 4">
    <name type="scientific">Thermospira aquatica</name>
    <dbReference type="NCBI Taxonomy" id="2828656"/>
    <lineage>
        <taxon>Bacteria</taxon>
        <taxon>Pseudomonadati</taxon>
        <taxon>Spirochaetota</taxon>
        <taxon>Spirochaetia</taxon>
        <taxon>Brevinematales</taxon>
        <taxon>Thermospiraceae</taxon>
        <taxon>Thermospira</taxon>
    </lineage>
</organism>
<dbReference type="AlphaFoldDB" id="A0AAX3BAP9"/>
<sequence>MIIDFHTHFYPEKIAPKAMEAMRNASGWKLYGDGTYQSLVQFMEEDGVSLSVNLPVATKPEQVISINRQMVEWNKKQTKVVCFGTYHPDFVRLGNPEEEIAFLASQGIRGIKLHPEYQDFYPDDPRMTEFYELCAKYHLLLLMHAGSDVAFSTTHGTPKRFREVLKVRGIRLILAHMGGYRQWEEVAQELVGASSLYLDTSFSLDLPNTLFKEIILAHEPYKVLFGSDFPWTRAGEMAAKIRSLDLGKTNEELIFSKNALWLLDI</sequence>
<dbReference type="GO" id="GO:0016787">
    <property type="term" value="F:hydrolase activity"/>
    <property type="evidence" value="ECO:0007669"/>
    <property type="project" value="InterPro"/>
</dbReference>
<feature type="domain" description="Amidohydrolase-related" evidence="2">
    <location>
        <begin position="3"/>
        <end position="264"/>
    </location>
</feature>
<dbReference type="InterPro" id="IPR032466">
    <property type="entry name" value="Metal_Hydrolase"/>
</dbReference>
<evidence type="ECO:0000313" key="3">
    <source>
        <dbReference type="EMBL" id="URA09352.1"/>
    </source>
</evidence>
<proteinExistence type="predicted"/>
<dbReference type="Gene3D" id="3.20.20.140">
    <property type="entry name" value="Metal-dependent hydrolases"/>
    <property type="match status" value="1"/>
</dbReference>
<reference evidence="3" key="2">
    <citation type="submission" date="2022-06" db="EMBL/GenBank/DDBJ databases">
        <title>Thermospira aquatica gen. nov., sp. nov.</title>
        <authorList>
            <person name="Ben Ali Gam Z."/>
            <person name="Labat M."/>
        </authorList>
    </citation>
    <scope>NUCLEOTIDE SEQUENCE</scope>
    <source>
        <strain evidence="3">F1F22</strain>
    </source>
</reference>
<dbReference type="InterPro" id="IPR006680">
    <property type="entry name" value="Amidohydro-rel"/>
</dbReference>
<dbReference type="EMBL" id="CP073355">
    <property type="protein sequence ID" value="URA09352.1"/>
    <property type="molecule type" value="Genomic_DNA"/>
</dbReference>
<dbReference type="InterPro" id="IPR032465">
    <property type="entry name" value="ACMSD"/>
</dbReference>
<evidence type="ECO:0000259" key="2">
    <source>
        <dbReference type="Pfam" id="PF04909"/>
    </source>
</evidence>
<name>A0AAX3BAP9_9SPIR</name>
<dbReference type="KEGG" id="taqu:KDW03_07605"/>
<keyword evidence="4" id="KW-1185">Reference proteome</keyword>
<dbReference type="Pfam" id="PF04909">
    <property type="entry name" value="Amidohydro_2"/>
    <property type="match status" value="1"/>
</dbReference>
<dbReference type="SUPFAM" id="SSF51556">
    <property type="entry name" value="Metallo-dependent hydrolases"/>
    <property type="match status" value="1"/>
</dbReference>
<keyword evidence="1" id="KW-0456">Lyase</keyword>
<reference evidence="3" key="1">
    <citation type="submission" date="2021-04" db="EMBL/GenBank/DDBJ databases">
        <authorList>
            <person name="Postec A."/>
        </authorList>
    </citation>
    <scope>NUCLEOTIDE SEQUENCE</scope>
    <source>
        <strain evidence="3">F1F22</strain>
    </source>
</reference>
<dbReference type="RefSeq" id="WP_271434479.1">
    <property type="nucleotide sequence ID" value="NZ_CP073355.1"/>
</dbReference>
<dbReference type="GO" id="GO:0005737">
    <property type="term" value="C:cytoplasm"/>
    <property type="evidence" value="ECO:0007669"/>
    <property type="project" value="TreeGrafter"/>
</dbReference>
<evidence type="ECO:0000313" key="4">
    <source>
        <dbReference type="Proteomes" id="UP001056539"/>
    </source>
</evidence>
<dbReference type="PANTHER" id="PTHR21240:SF28">
    <property type="entry name" value="ISO-OROTATE DECARBOXYLASE (EUROFUNG)"/>
    <property type="match status" value="1"/>
</dbReference>
<dbReference type="CDD" id="cd01292">
    <property type="entry name" value="metallo-dependent_hydrolases"/>
    <property type="match status" value="1"/>
</dbReference>
<dbReference type="PANTHER" id="PTHR21240">
    <property type="entry name" value="2-AMINO-3-CARBOXYLMUCONATE-6-SEMIALDEHYDE DECARBOXYLASE"/>
    <property type="match status" value="1"/>
</dbReference>
<dbReference type="GO" id="GO:0019748">
    <property type="term" value="P:secondary metabolic process"/>
    <property type="evidence" value="ECO:0007669"/>
    <property type="project" value="TreeGrafter"/>
</dbReference>
<evidence type="ECO:0000256" key="1">
    <source>
        <dbReference type="ARBA" id="ARBA00023239"/>
    </source>
</evidence>